<feature type="domain" description="POTRA" evidence="9">
    <location>
        <begin position="77"/>
        <end position="148"/>
    </location>
</feature>
<keyword evidence="11" id="KW-1185">Reference proteome</keyword>
<keyword evidence="3 8" id="KW-0132">Cell division</keyword>
<protein>
    <recommendedName>
        <fullName evidence="8">Cell division protein DivIB</fullName>
    </recommendedName>
</protein>
<evidence type="ECO:0000256" key="6">
    <source>
        <dbReference type="ARBA" id="ARBA00023136"/>
    </source>
</evidence>
<proteinExistence type="inferred from homology"/>
<evidence type="ECO:0000256" key="7">
    <source>
        <dbReference type="ARBA" id="ARBA00023306"/>
    </source>
</evidence>
<keyword evidence="2 8" id="KW-1003">Cell membrane</keyword>
<evidence type="ECO:0000256" key="8">
    <source>
        <dbReference type="HAMAP-Rule" id="MF_00912"/>
    </source>
</evidence>
<dbReference type="Pfam" id="PF08478">
    <property type="entry name" value="POTRA_1"/>
    <property type="match status" value="1"/>
</dbReference>
<evidence type="ECO:0000256" key="3">
    <source>
        <dbReference type="ARBA" id="ARBA00022618"/>
    </source>
</evidence>
<feature type="transmembrane region" description="Helical" evidence="8">
    <location>
        <begin position="56"/>
        <end position="74"/>
    </location>
</feature>
<keyword evidence="6 8" id="KW-0472">Membrane</keyword>
<accession>A0ABY4PJC2</accession>
<comment type="subcellular location">
    <subcellularLocation>
        <location evidence="8">Cell membrane</location>
        <topology evidence="8">Single-pass type II membrane protein</topology>
    </subcellularLocation>
    <subcellularLocation>
        <location evidence="1">Membrane</location>
    </subcellularLocation>
    <text evidence="8">Localizes to the division septum.</text>
</comment>
<keyword evidence="7 8" id="KW-0131">Cell cycle</keyword>
<gene>
    <name evidence="8" type="primary">divIB</name>
    <name evidence="10" type="ORF">MOO46_02890</name>
</gene>
<comment type="function">
    <text evidence="8">Cell division protein that may be involved in stabilizing or promoting the assembly of the division complex.</text>
</comment>
<evidence type="ECO:0000256" key="1">
    <source>
        <dbReference type="ARBA" id="ARBA00004370"/>
    </source>
</evidence>
<evidence type="ECO:0000259" key="9">
    <source>
        <dbReference type="PROSITE" id="PS51779"/>
    </source>
</evidence>
<evidence type="ECO:0000256" key="5">
    <source>
        <dbReference type="ARBA" id="ARBA00022989"/>
    </source>
</evidence>
<dbReference type="Gene3D" id="3.40.50.10960">
    <property type="match status" value="1"/>
</dbReference>
<reference evidence="10 11" key="1">
    <citation type="journal article" date="2022" name="Int. J. Syst. Evol. Microbiol.">
        <title>Apilactobacillus apisilvae sp. nov., Nicolia spurrieriana gen. nov. sp. nov., Bombilactobacillus folatiphilus sp. nov. and Bombilactobacillus thymidiniphilus sp. nov., four new lactic acid bacterial isolates from stingless bees Tetragonula carbonaria and Austroplebeia australis.</title>
        <authorList>
            <person name="Oliphant S.A."/>
            <person name="Watson-Haigh N.S."/>
            <person name="Sumby K.M."/>
            <person name="Gardner J."/>
            <person name="Groom S."/>
            <person name="Jiranek V."/>
        </authorList>
    </citation>
    <scope>NUCLEOTIDE SEQUENCE [LARGE SCALE GENOMIC DNA]</scope>
    <source>
        <strain evidence="10 11">SG5_A10</strain>
    </source>
</reference>
<dbReference type="Proteomes" id="UP000831859">
    <property type="component" value="Chromosome"/>
</dbReference>
<dbReference type="PANTHER" id="PTHR37820">
    <property type="entry name" value="CELL DIVISION PROTEIN DIVIB"/>
    <property type="match status" value="1"/>
</dbReference>
<dbReference type="InterPro" id="IPR026580">
    <property type="entry name" value="DivIB"/>
</dbReference>
<sequence length="279" mass="32767">MKDFLQDQFKKFKNYFSNLFKNISFKDEIKKSIDKFFNLFKKIKIGKIKFKLKKTLIIFIPLIFALIFLTYLISPLSKFDSVQIDGNGYIPKNYVKKLLNVNTGDSIFKVVGHRKKIVNKLLDNDHRIKSVSIRILSFNKLIVQVRPYKEIGYETRGLAHYLILENGSVSNSPIDNPNDIKLPYIVNFKDRDNLKSIIDKYMSLPKDIRDNIRVISYAPTKVYPDELHIYMRDGNKVLVLLSNFSYKMQFYRSIATKLKYKSIINMEVGAYSYPINKQK</sequence>
<dbReference type="PROSITE" id="PS51779">
    <property type="entry name" value="POTRA"/>
    <property type="match status" value="1"/>
</dbReference>
<organism evidence="10 11">
    <name type="scientific">Apilactobacillus apisilvae</name>
    <dbReference type="NCBI Taxonomy" id="2923364"/>
    <lineage>
        <taxon>Bacteria</taxon>
        <taxon>Bacillati</taxon>
        <taxon>Bacillota</taxon>
        <taxon>Bacilli</taxon>
        <taxon>Lactobacillales</taxon>
        <taxon>Lactobacillaceae</taxon>
        <taxon>Apilactobacillus</taxon>
    </lineage>
</organism>
<evidence type="ECO:0000256" key="2">
    <source>
        <dbReference type="ARBA" id="ARBA00022475"/>
    </source>
</evidence>
<dbReference type="InterPro" id="IPR034746">
    <property type="entry name" value="POTRA"/>
</dbReference>
<keyword evidence="5 8" id="KW-1133">Transmembrane helix</keyword>
<dbReference type="EMBL" id="CP093362">
    <property type="protein sequence ID" value="UQS85546.1"/>
    <property type="molecule type" value="Genomic_DNA"/>
</dbReference>
<dbReference type="InterPro" id="IPR013685">
    <property type="entry name" value="POTRA_FtsQ_type"/>
</dbReference>
<name>A0ABY4PJC2_9LACO</name>
<dbReference type="PANTHER" id="PTHR37820:SF1">
    <property type="entry name" value="CELL DIVISION PROTEIN FTSQ"/>
    <property type="match status" value="1"/>
</dbReference>
<evidence type="ECO:0000256" key="4">
    <source>
        <dbReference type="ARBA" id="ARBA00022692"/>
    </source>
</evidence>
<comment type="similarity">
    <text evidence="8">Belongs to the FtsQ/DivIB family. DivIB subfamily.</text>
</comment>
<keyword evidence="4 8" id="KW-0812">Transmembrane</keyword>
<dbReference type="RefSeq" id="WP_249511517.1">
    <property type="nucleotide sequence ID" value="NZ_CP093362.1"/>
</dbReference>
<dbReference type="HAMAP" id="MF_00912">
    <property type="entry name" value="DivIB"/>
    <property type="match status" value="1"/>
</dbReference>
<evidence type="ECO:0000313" key="11">
    <source>
        <dbReference type="Proteomes" id="UP000831859"/>
    </source>
</evidence>
<evidence type="ECO:0000313" key="10">
    <source>
        <dbReference type="EMBL" id="UQS85546.1"/>
    </source>
</evidence>
<dbReference type="InterPro" id="IPR050487">
    <property type="entry name" value="FtsQ_DivIB"/>
</dbReference>